<comment type="caution">
    <text evidence="13">The sequence shown here is derived from an EMBL/GenBank/DDBJ whole genome shotgun (WGS) entry which is preliminary data.</text>
</comment>
<dbReference type="EMBL" id="JACCAC010000001">
    <property type="protein sequence ID" value="NYG55456.1"/>
    <property type="molecule type" value="Genomic_DNA"/>
</dbReference>
<reference evidence="13 14" key="1">
    <citation type="submission" date="2020-07" db="EMBL/GenBank/DDBJ databases">
        <title>Sequencing the genomes of 1000 actinobacteria strains.</title>
        <authorList>
            <person name="Klenk H.-P."/>
        </authorList>
    </citation>
    <scope>NUCLEOTIDE SEQUENCE [LARGE SCALE GENOMIC DNA]</scope>
    <source>
        <strain evidence="13 14">DSM 24552</strain>
    </source>
</reference>
<evidence type="ECO:0000256" key="1">
    <source>
        <dbReference type="ARBA" id="ARBA00000085"/>
    </source>
</evidence>
<evidence type="ECO:0000256" key="7">
    <source>
        <dbReference type="ARBA" id="ARBA00022777"/>
    </source>
</evidence>
<dbReference type="GO" id="GO:0000155">
    <property type="term" value="F:phosphorelay sensor kinase activity"/>
    <property type="evidence" value="ECO:0007669"/>
    <property type="project" value="InterPro"/>
</dbReference>
<dbReference type="InterPro" id="IPR003661">
    <property type="entry name" value="HisK_dim/P_dom"/>
</dbReference>
<dbReference type="CDD" id="cd00130">
    <property type="entry name" value="PAS"/>
    <property type="match status" value="2"/>
</dbReference>
<dbReference type="PROSITE" id="PS50109">
    <property type="entry name" value="HIS_KIN"/>
    <property type="match status" value="1"/>
</dbReference>
<comment type="catalytic activity">
    <reaction evidence="1">
        <text>ATP + protein L-histidine = ADP + protein N-phospho-L-histidine.</text>
        <dbReference type="EC" id="2.7.13.3"/>
    </reaction>
</comment>
<evidence type="ECO:0000256" key="2">
    <source>
        <dbReference type="ARBA" id="ARBA00001968"/>
    </source>
</evidence>
<dbReference type="SMART" id="SM00091">
    <property type="entry name" value="PAS"/>
    <property type="match status" value="2"/>
</dbReference>
<dbReference type="EC" id="2.7.13.3" evidence="4"/>
<sequence length="483" mass="51488">MDDQVDPVLAQALLEHSPDAHLVVSAEGEVLHVNAAAETLLGRSRGELVGSSVLALLPERLVERVELGLGRYLADPVAVPMDGTHGGGLALLRADGSEVAVDVSTTPVRDAAGRTVLGIGLRDAARRQSTGTLFRDLLEAAPDAMVIVDADGQVVLVNEQAERMFGWSRAELVGQPVEVLVPHRFRGGHPERRGTFSRAATHRPMGDEQLFALRRDGTQFPADISLSPLATGDGVLFSAAVRDVSDRQRVRDETDRIRDELIATVSHELRTPLTSILGYTELLADLDDDELGPVARQMLSVVQRNATRELNLVNDLLTVASVHAEQLALDREPVDLGSVVAGAVESARPLLTDAGLELVVDLDAVPPVAGDPRRLGQLLDNLLTNAAKFTPRGGSIRVQLGRDEDEVLVRVSDTGVGMSEQETRLVFERLYRAPSAVSSHVQGAGLGLSIVRAVVEAHGGRVEVASTPGEGSTFSVWLPVPAA</sequence>
<evidence type="ECO:0000313" key="13">
    <source>
        <dbReference type="EMBL" id="NYG55456.1"/>
    </source>
</evidence>
<evidence type="ECO:0000259" key="12">
    <source>
        <dbReference type="PROSITE" id="PS50113"/>
    </source>
</evidence>
<evidence type="ECO:0000256" key="9">
    <source>
        <dbReference type="ARBA" id="ARBA00023136"/>
    </source>
</evidence>
<feature type="domain" description="PAS" evidence="11">
    <location>
        <begin position="13"/>
        <end position="54"/>
    </location>
</feature>
<organism evidence="13 14">
    <name type="scientific">Nocardioides perillae</name>
    <dbReference type="NCBI Taxonomy" id="1119534"/>
    <lineage>
        <taxon>Bacteria</taxon>
        <taxon>Bacillati</taxon>
        <taxon>Actinomycetota</taxon>
        <taxon>Actinomycetes</taxon>
        <taxon>Propionibacteriales</taxon>
        <taxon>Nocardioidaceae</taxon>
        <taxon>Nocardioides</taxon>
    </lineage>
</organism>
<dbReference type="PRINTS" id="PR00344">
    <property type="entry name" value="BCTRLSENSOR"/>
</dbReference>
<keyword evidence="14" id="KW-1185">Reference proteome</keyword>
<dbReference type="PANTHER" id="PTHR43711:SF1">
    <property type="entry name" value="HISTIDINE KINASE 1"/>
    <property type="match status" value="1"/>
</dbReference>
<evidence type="ECO:0000256" key="4">
    <source>
        <dbReference type="ARBA" id="ARBA00012438"/>
    </source>
</evidence>
<dbReference type="Proteomes" id="UP000544110">
    <property type="component" value="Unassembled WGS sequence"/>
</dbReference>
<keyword evidence="6 13" id="KW-0808">Transferase</keyword>
<dbReference type="InterPro" id="IPR035965">
    <property type="entry name" value="PAS-like_dom_sf"/>
</dbReference>
<evidence type="ECO:0000259" key="11">
    <source>
        <dbReference type="PROSITE" id="PS50112"/>
    </source>
</evidence>
<evidence type="ECO:0000256" key="6">
    <source>
        <dbReference type="ARBA" id="ARBA00022679"/>
    </source>
</evidence>
<dbReference type="SUPFAM" id="SSF47384">
    <property type="entry name" value="Homodimeric domain of signal transducing histidine kinase"/>
    <property type="match status" value="1"/>
</dbReference>
<dbReference type="InterPro" id="IPR036097">
    <property type="entry name" value="HisK_dim/P_sf"/>
</dbReference>
<dbReference type="SMART" id="SM00387">
    <property type="entry name" value="HATPase_c"/>
    <property type="match status" value="1"/>
</dbReference>
<dbReference type="InterPro" id="IPR050736">
    <property type="entry name" value="Sensor_HK_Regulatory"/>
</dbReference>
<dbReference type="SUPFAM" id="SSF55785">
    <property type="entry name" value="PYP-like sensor domain (PAS domain)"/>
    <property type="match status" value="2"/>
</dbReference>
<dbReference type="InterPro" id="IPR000700">
    <property type="entry name" value="PAS-assoc_C"/>
</dbReference>
<evidence type="ECO:0000259" key="10">
    <source>
        <dbReference type="PROSITE" id="PS50109"/>
    </source>
</evidence>
<dbReference type="PROSITE" id="PS50113">
    <property type="entry name" value="PAC"/>
    <property type="match status" value="1"/>
</dbReference>
<dbReference type="SMART" id="SM00388">
    <property type="entry name" value="HisKA"/>
    <property type="match status" value="1"/>
</dbReference>
<evidence type="ECO:0000256" key="8">
    <source>
        <dbReference type="ARBA" id="ARBA00023012"/>
    </source>
</evidence>
<dbReference type="RefSeq" id="WP_179517897.1">
    <property type="nucleotide sequence ID" value="NZ_JACCAC010000001.1"/>
</dbReference>
<dbReference type="Gene3D" id="3.30.565.10">
    <property type="entry name" value="Histidine kinase-like ATPase, C-terminal domain"/>
    <property type="match status" value="1"/>
</dbReference>
<dbReference type="Pfam" id="PF08448">
    <property type="entry name" value="PAS_4"/>
    <property type="match status" value="1"/>
</dbReference>
<dbReference type="GO" id="GO:0005886">
    <property type="term" value="C:plasma membrane"/>
    <property type="evidence" value="ECO:0007669"/>
    <property type="project" value="UniProtKB-SubCell"/>
</dbReference>
<dbReference type="GO" id="GO:0005509">
    <property type="term" value="F:calcium ion binding"/>
    <property type="evidence" value="ECO:0007669"/>
    <property type="project" value="UniProtKB-ARBA"/>
</dbReference>
<keyword evidence="5" id="KW-0597">Phosphoprotein</keyword>
<dbReference type="InterPro" id="IPR003594">
    <property type="entry name" value="HATPase_dom"/>
</dbReference>
<dbReference type="Gene3D" id="3.30.450.20">
    <property type="entry name" value="PAS domain"/>
    <property type="match status" value="2"/>
</dbReference>
<proteinExistence type="predicted"/>
<dbReference type="CDD" id="cd00082">
    <property type="entry name" value="HisKA"/>
    <property type="match status" value="1"/>
</dbReference>
<comment type="cofactor">
    <cofactor evidence="2">
        <name>a divalent metal cation</name>
        <dbReference type="ChEBI" id="CHEBI:60240"/>
    </cofactor>
</comment>
<dbReference type="PANTHER" id="PTHR43711">
    <property type="entry name" value="TWO-COMPONENT HISTIDINE KINASE"/>
    <property type="match status" value="1"/>
</dbReference>
<dbReference type="PROSITE" id="PS50112">
    <property type="entry name" value="PAS"/>
    <property type="match status" value="2"/>
</dbReference>
<keyword evidence="8" id="KW-0902">Two-component regulatory system</keyword>
<dbReference type="InterPro" id="IPR013656">
    <property type="entry name" value="PAS_4"/>
</dbReference>
<feature type="domain" description="PAS" evidence="11">
    <location>
        <begin position="130"/>
        <end position="182"/>
    </location>
</feature>
<evidence type="ECO:0000256" key="3">
    <source>
        <dbReference type="ARBA" id="ARBA00004236"/>
    </source>
</evidence>
<dbReference type="NCBIfam" id="TIGR00229">
    <property type="entry name" value="sensory_box"/>
    <property type="match status" value="2"/>
</dbReference>
<feature type="domain" description="Histidine kinase" evidence="10">
    <location>
        <begin position="264"/>
        <end position="482"/>
    </location>
</feature>
<evidence type="ECO:0000256" key="5">
    <source>
        <dbReference type="ARBA" id="ARBA00022553"/>
    </source>
</evidence>
<dbReference type="InterPro" id="IPR000014">
    <property type="entry name" value="PAS"/>
</dbReference>
<dbReference type="InterPro" id="IPR036890">
    <property type="entry name" value="HATPase_C_sf"/>
</dbReference>
<dbReference type="Pfam" id="PF13426">
    <property type="entry name" value="PAS_9"/>
    <property type="match status" value="1"/>
</dbReference>
<dbReference type="SUPFAM" id="SSF55874">
    <property type="entry name" value="ATPase domain of HSP90 chaperone/DNA topoisomerase II/histidine kinase"/>
    <property type="match status" value="1"/>
</dbReference>
<name>A0A7Y9RUA4_9ACTN</name>
<keyword evidence="7 13" id="KW-0418">Kinase</keyword>
<feature type="domain" description="PAC" evidence="12">
    <location>
        <begin position="206"/>
        <end position="256"/>
    </location>
</feature>
<dbReference type="Pfam" id="PF02518">
    <property type="entry name" value="HATPase_c"/>
    <property type="match status" value="1"/>
</dbReference>
<dbReference type="FunFam" id="3.30.565.10:FF:000006">
    <property type="entry name" value="Sensor histidine kinase WalK"/>
    <property type="match status" value="1"/>
</dbReference>
<keyword evidence="9" id="KW-0472">Membrane</keyword>
<dbReference type="Gene3D" id="1.10.287.130">
    <property type="match status" value="1"/>
</dbReference>
<dbReference type="CDD" id="cd00075">
    <property type="entry name" value="HATPase"/>
    <property type="match status" value="1"/>
</dbReference>
<evidence type="ECO:0000313" key="14">
    <source>
        <dbReference type="Proteomes" id="UP000544110"/>
    </source>
</evidence>
<comment type="subcellular location">
    <subcellularLocation>
        <location evidence="3">Cell membrane</location>
    </subcellularLocation>
</comment>
<dbReference type="InterPro" id="IPR004358">
    <property type="entry name" value="Sig_transdc_His_kin-like_C"/>
</dbReference>
<dbReference type="AlphaFoldDB" id="A0A7Y9RUA4"/>
<accession>A0A7Y9RUA4</accession>
<gene>
    <name evidence="13" type="ORF">BJ989_001760</name>
</gene>
<dbReference type="FunFam" id="1.10.287.130:FF:000001">
    <property type="entry name" value="Two-component sensor histidine kinase"/>
    <property type="match status" value="1"/>
</dbReference>
<dbReference type="Pfam" id="PF00512">
    <property type="entry name" value="HisKA"/>
    <property type="match status" value="1"/>
</dbReference>
<protein>
    <recommendedName>
        <fullName evidence="4">histidine kinase</fullName>
        <ecNumber evidence="4">2.7.13.3</ecNumber>
    </recommendedName>
</protein>
<dbReference type="InterPro" id="IPR005467">
    <property type="entry name" value="His_kinase_dom"/>
</dbReference>